<evidence type="ECO:0000256" key="6">
    <source>
        <dbReference type="ARBA" id="ARBA00023288"/>
    </source>
</evidence>
<dbReference type="GO" id="GO:0006950">
    <property type="term" value="P:response to stress"/>
    <property type="evidence" value="ECO:0007669"/>
    <property type="project" value="UniProtKB-ARBA"/>
</dbReference>
<dbReference type="OrthoDB" id="6738456at2759"/>
<evidence type="ECO:0000256" key="1">
    <source>
        <dbReference type="ARBA" id="ARBA00004419"/>
    </source>
</evidence>
<comment type="similarity">
    <text evidence="2 10">Belongs to the ATG8 family.</text>
</comment>
<dbReference type="InterPro" id="IPR004241">
    <property type="entry name" value="Atg8-like"/>
</dbReference>
<evidence type="ECO:0000256" key="3">
    <source>
        <dbReference type="ARBA" id="ARBA00022490"/>
    </source>
</evidence>
<keyword evidence="3" id="KW-0963">Cytoplasm</keyword>
<comment type="subcellular location">
    <subcellularLocation>
        <location evidence="1">Cytoplasmic vesicle</location>
        <location evidence="1">Autophagosome</location>
    </subcellularLocation>
    <subcellularLocation>
        <location evidence="8">Endomembrane system</location>
        <topology evidence="8">Lipid-anchor</topology>
    </subcellularLocation>
</comment>
<feature type="non-terminal residue" evidence="11">
    <location>
        <position position="1"/>
    </location>
</feature>
<evidence type="ECO:0000256" key="5">
    <source>
        <dbReference type="ARBA" id="ARBA00023136"/>
    </source>
</evidence>
<sequence length="90" mass="10393">LQVIVERYEKEKTLPPLNRTKFLVAQNLPLSYFAVILRTRLCLSSSQTFYLLVNNREVSSMAISMQELYQGSKDEDGFLYVTYASQETFG</sequence>
<name>A0A852KHY9_UROIN</name>
<dbReference type="AlphaFoldDB" id="A0A852KHY9"/>
<evidence type="ECO:0000256" key="9">
    <source>
        <dbReference type="PIRSR" id="PIRSR604241-50"/>
    </source>
</evidence>
<protein>
    <submittedName>
        <fullName evidence="11">MLP3C protein</fullName>
    </submittedName>
</protein>
<dbReference type="FunFam" id="3.10.20.90:FF:000149">
    <property type="entry name" value="microtubule-associated proteins 1A/1B light chain 3C"/>
    <property type="match status" value="1"/>
</dbReference>
<evidence type="ECO:0000256" key="8">
    <source>
        <dbReference type="ARBA" id="ARBA00037868"/>
    </source>
</evidence>
<evidence type="ECO:0000313" key="11">
    <source>
        <dbReference type="EMBL" id="NXX76570.1"/>
    </source>
</evidence>
<evidence type="ECO:0000313" key="12">
    <source>
        <dbReference type="Proteomes" id="UP000654395"/>
    </source>
</evidence>
<keyword evidence="5" id="KW-0472">Membrane</keyword>
<accession>A0A852KHY9</accession>
<organism evidence="11 12">
    <name type="scientific">Urocolius indicus</name>
    <name type="common">Red-faced mousebird</name>
    <name type="synonym">Colius indicus</name>
    <dbReference type="NCBI Taxonomy" id="458196"/>
    <lineage>
        <taxon>Eukaryota</taxon>
        <taxon>Metazoa</taxon>
        <taxon>Chordata</taxon>
        <taxon>Craniata</taxon>
        <taxon>Vertebrata</taxon>
        <taxon>Euteleostomi</taxon>
        <taxon>Archelosauria</taxon>
        <taxon>Archosauria</taxon>
        <taxon>Dinosauria</taxon>
        <taxon>Saurischia</taxon>
        <taxon>Theropoda</taxon>
        <taxon>Coelurosauria</taxon>
        <taxon>Aves</taxon>
        <taxon>Neognathae</taxon>
        <taxon>Neoaves</taxon>
        <taxon>Telluraves</taxon>
        <taxon>Coraciimorphae</taxon>
        <taxon>Coliiformes</taxon>
        <taxon>Coliidae</taxon>
        <taxon>Urocolius</taxon>
    </lineage>
</organism>
<dbReference type="SUPFAM" id="SSF54236">
    <property type="entry name" value="Ubiquitin-like"/>
    <property type="match status" value="1"/>
</dbReference>
<feature type="non-terminal residue" evidence="11">
    <location>
        <position position="90"/>
    </location>
</feature>
<dbReference type="Proteomes" id="UP000654395">
    <property type="component" value="Unassembled WGS sequence"/>
</dbReference>
<dbReference type="EMBL" id="WBNH01002873">
    <property type="protein sequence ID" value="NXX76570.1"/>
    <property type="molecule type" value="Genomic_DNA"/>
</dbReference>
<evidence type="ECO:0000256" key="4">
    <source>
        <dbReference type="ARBA" id="ARBA00023006"/>
    </source>
</evidence>
<gene>
    <name evidence="11" type="primary">Map1lc3c_0</name>
    <name evidence="11" type="ORF">UROIND_R13144</name>
</gene>
<dbReference type="InterPro" id="IPR029071">
    <property type="entry name" value="Ubiquitin-like_domsf"/>
</dbReference>
<keyword evidence="4 10" id="KW-0072">Autophagy</keyword>
<dbReference type="GO" id="GO:0031410">
    <property type="term" value="C:cytoplasmic vesicle"/>
    <property type="evidence" value="ECO:0007669"/>
    <property type="project" value="UniProtKB-KW"/>
</dbReference>
<dbReference type="Pfam" id="PF02991">
    <property type="entry name" value="ATG8"/>
    <property type="match status" value="1"/>
</dbReference>
<feature type="lipid moiety-binding region" description="Phosphatidylserine amidated glycine; alternate" evidence="9">
    <location>
        <position position="90"/>
    </location>
</feature>
<evidence type="ECO:0000256" key="10">
    <source>
        <dbReference type="RuleBase" id="RU004384"/>
    </source>
</evidence>
<proteinExistence type="inferred from homology"/>
<keyword evidence="6 9" id="KW-0449">Lipoprotein</keyword>
<dbReference type="GO" id="GO:0012505">
    <property type="term" value="C:endomembrane system"/>
    <property type="evidence" value="ECO:0007669"/>
    <property type="project" value="UniProtKB-SubCell"/>
</dbReference>
<evidence type="ECO:0000256" key="2">
    <source>
        <dbReference type="ARBA" id="ARBA00007293"/>
    </source>
</evidence>
<keyword evidence="7" id="KW-0968">Cytoplasmic vesicle</keyword>
<evidence type="ECO:0000256" key="7">
    <source>
        <dbReference type="ARBA" id="ARBA00023329"/>
    </source>
</evidence>
<dbReference type="GO" id="GO:0016236">
    <property type="term" value="P:macroautophagy"/>
    <property type="evidence" value="ECO:0007669"/>
    <property type="project" value="UniProtKB-ARBA"/>
</dbReference>
<dbReference type="GO" id="GO:0005776">
    <property type="term" value="C:autophagosome"/>
    <property type="evidence" value="ECO:0007669"/>
    <property type="project" value="UniProtKB-SubCell"/>
</dbReference>
<dbReference type="PANTHER" id="PTHR10969">
    <property type="entry name" value="MICROTUBULE-ASSOCIATED PROTEINS 1A/1B LIGHT CHAIN 3-RELATED"/>
    <property type="match status" value="1"/>
</dbReference>
<reference evidence="11" key="1">
    <citation type="submission" date="2020-02" db="EMBL/GenBank/DDBJ databases">
        <title>Bird 10,000 Genomes (B10K) Project - Family phase.</title>
        <authorList>
            <person name="Zhang G."/>
        </authorList>
    </citation>
    <scope>NUCLEOTIDE SEQUENCE</scope>
    <source>
        <strain evidence="11">B10K-DU-030-59</strain>
    </source>
</reference>
<dbReference type="Gene3D" id="3.10.20.90">
    <property type="entry name" value="Phosphatidylinositol 3-kinase Catalytic Subunit, Chain A, domain 1"/>
    <property type="match status" value="1"/>
</dbReference>
<keyword evidence="12" id="KW-1185">Reference proteome</keyword>
<comment type="caution">
    <text evidence="11">The sequence shown here is derived from an EMBL/GenBank/DDBJ whole genome shotgun (WGS) entry which is preliminary data.</text>
</comment>